<feature type="region of interest" description="Disordered" evidence="1">
    <location>
        <begin position="28"/>
        <end position="72"/>
    </location>
</feature>
<dbReference type="AlphaFoldDB" id="A0A1W1XTI4"/>
<evidence type="ECO:0000256" key="2">
    <source>
        <dbReference type="SAM" id="SignalP"/>
    </source>
</evidence>
<evidence type="ECO:0000313" key="4">
    <source>
        <dbReference type="Proteomes" id="UP000192468"/>
    </source>
</evidence>
<evidence type="ECO:0000313" key="3">
    <source>
        <dbReference type="EMBL" id="SMC27174.1"/>
    </source>
</evidence>
<feature type="compositionally biased region" description="Polar residues" evidence="1">
    <location>
        <begin position="53"/>
        <end position="68"/>
    </location>
</feature>
<gene>
    <name evidence="3" type="ORF">SAMN02745134_03080</name>
</gene>
<feature type="signal peptide" evidence="2">
    <location>
        <begin position="1"/>
        <end position="24"/>
    </location>
</feature>
<evidence type="ECO:0000256" key="1">
    <source>
        <dbReference type="SAM" id="MobiDB-lite"/>
    </source>
</evidence>
<feature type="chain" id="PRO_5039288678" description="Lipoprotein" evidence="2">
    <location>
        <begin position="25"/>
        <end position="172"/>
    </location>
</feature>
<dbReference type="PROSITE" id="PS51257">
    <property type="entry name" value="PROKAR_LIPOPROTEIN"/>
    <property type="match status" value="1"/>
</dbReference>
<keyword evidence="4" id="KW-1185">Reference proteome</keyword>
<keyword evidence="2" id="KW-0732">Signal</keyword>
<protein>
    <recommendedName>
        <fullName evidence="5">Lipoprotein</fullName>
    </recommendedName>
</protein>
<proteinExistence type="predicted"/>
<sequence>MKFNYRIKTLLGVVSILILLSAVGCSKSDTTTKSINKSTTSNSNSEKNLSSNDVSANNKSPESKSLQGNPDIKGYVTELNGDSIKISKVNKNSNGALVGSKKGSKTQANSTEQVAINNTINIIIRNSSNMGKTFTDEKGSISDIKVNSMVNIWGKKQGDNFVATDIVVFNFN</sequence>
<dbReference type="RefSeq" id="WP_084116975.1">
    <property type="nucleotide sequence ID" value="NZ_FWXH01000016.1"/>
</dbReference>
<reference evidence="3 4" key="1">
    <citation type="submission" date="2017-04" db="EMBL/GenBank/DDBJ databases">
        <authorList>
            <person name="Afonso C.L."/>
            <person name="Miller P.J."/>
            <person name="Scott M.A."/>
            <person name="Spackman E."/>
            <person name="Goraichik I."/>
            <person name="Dimitrov K.M."/>
            <person name="Suarez D.L."/>
            <person name="Swayne D.E."/>
        </authorList>
    </citation>
    <scope>NUCLEOTIDE SEQUENCE [LARGE SCALE GENOMIC DNA]</scope>
    <source>
        <strain evidence="3 4">DSM 12555</strain>
    </source>
</reference>
<dbReference type="EMBL" id="FWXH01000016">
    <property type="protein sequence ID" value="SMC27174.1"/>
    <property type="molecule type" value="Genomic_DNA"/>
</dbReference>
<evidence type="ECO:0008006" key="5">
    <source>
        <dbReference type="Google" id="ProtNLM"/>
    </source>
</evidence>
<accession>A0A1W1XTI4</accession>
<organism evidence="3 4">
    <name type="scientific">Clostridium acidisoli DSM 12555</name>
    <dbReference type="NCBI Taxonomy" id="1121291"/>
    <lineage>
        <taxon>Bacteria</taxon>
        <taxon>Bacillati</taxon>
        <taxon>Bacillota</taxon>
        <taxon>Clostridia</taxon>
        <taxon>Eubacteriales</taxon>
        <taxon>Clostridiaceae</taxon>
        <taxon>Clostridium</taxon>
    </lineage>
</organism>
<name>A0A1W1XTI4_9CLOT</name>
<dbReference type="OrthoDB" id="1941600at2"/>
<dbReference type="Proteomes" id="UP000192468">
    <property type="component" value="Unassembled WGS sequence"/>
</dbReference>
<dbReference type="STRING" id="1121291.SAMN02745134_03080"/>
<feature type="compositionally biased region" description="Low complexity" evidence="1">
    <location>
        <begin position="28"/>
        <end position="52"/>
    </location>
</feature>